<dbReference type="AlphaFoldDB" id="A0A2X0MDP9"/>
<gene>
    <name evidence="1" type="primary">BQ5605_C004g03047</name>
    <name evidence="1" type="ORF">BQ5605_C004G03047</name>
</gene>
<accession>A0A2X0MDP9</accession>
<reference evidence="1 2" key="1">
    <citation type="submission" date="2016-11" db="EMBL/GenBank/DDBJ databases">
        <authorList>
            <person name="Jaros S."/>
            <person name="Januszkiewicz K."/>
            <person name="Wedrychowicz H."/>
        </authorList>
    </citation>
    <scope>NUCLEOTIDE SEQUENCE [LARGE SCALE GENOMIC DNA]</scope>
</reference>
<keyword evidence="2" id="KW-1185">Reference proteome</keyword>
<evidence type="ECO:0000313" key="1">
    <source>
        <dbReference type="EMBL" id="SGY69675.1"/>
    </source>
</evidence>
<organism evidence="1 2">
    <name type="scientific">Microbotryum silenes-dioicae</name>
    <dbReference type="NCBI Taxonomy" id="796604"/>
    <lineage>
        <taxon>Eukaryota</taxon>
        <taxon>Fungi</taxon>
        <taxon>Dikarya</taxon>
        <taxon>Basidiomycota</taxon>
        <taxon>Pucciniomycotina</taxon>
        <taxon>Microbotryomycetes</taxon>
        <taxon>Microbotryales</taxon>
        <taxon>Microbotryaceae</taxon>
        <taxon>Microbotryum</taxon>
    </lineage>
</organism>
<protein>
    <submittedName>
        <fullName evidence="1">BQ5605_C004g03047 protein</fullName>
    </submittedName>
</protein>
<dbReference type="EMBL" id="FQNC01000046">
    <property type="protein sequence ID" value="SGY69675.1"/>
    <property type="molecule type" value="Genomic_DNA"/>
</dbReference>
<proteinExistence type="predicted"/>
<dbReference type="Proteomes" id="UP000249464">
    <property type="component" value="Unassembled WGS sequence"/>
</dbReference>
<sequence length="94" mass="10767">MMGENMDLEENSNQKKMCGCDLNILRCYDVQSKKKKYVLLDAGKEVNRGALLVARFFWIVKAGELFFFCMKLIANLQDEKTPYGTKGDAAQYAR</sequence>
<evidence type="ECO:0000313" key="2">
    <source>
        <dbReference type="Proteomes" id="UP000249464"/>
    </source>
</evidence>
<name>A0A2X0MDP9_9BASI</name>